<evidence type="ECO:0000313" key="3">
    <source>
        <dbReference type="EMBL" id="KAK2947244.1"/>
    </source>
</evidence>
<gene>
    <name evidence="5" type="ORF">BLNAU_16990</name>
    <name evidence="4" type="ORF">BLNAU_17136</name>
    <name evidence="3" type="ORF">BLNAU_17805</name>
    <name evidence="2" type="ORF">BLNAU_19796</name>
</gene>
<feature type="compositionally biased region" description="Basic residues" evidence="1">
    <location>
        <begin position="123"/>
        <end position="132"/>
    </location>
</feature>
<organism evidence="2 6">
    <name type="scientific">Blattamonas nauphoetae</name>
    <dbReference type="NCBI Taxonomy" id="2049346"/>
    <lineage>
        <taxon>Eukaryota</taxon>
        <taxon>Metamonada</taxon>
        <taxon>Preaxostyla</taxon>
        <taxon>Oxymonadida</taxon>
        <taxon>Blattamonas</taxon>
    </lineage>
</organism>
<dbReference type="EMBL" id="JARBJD010000185">
    <property type="protein sequence ID" value="KAK2948043.1"/>
    <property type="molecule type" value="Genomic_DNA"/>
</dbReference>
<name>A0ABQ9X4Q1_9EUKA</name>
<evidence type="ECO:0000313" key="6">
    <source>
        <dbReference type="Proteomes" id="UP001281761"/>
    </source>
</evidence>
<evidence type="ECO:0000256" key="1">
    <source>
        <dbReference type="SAM" id="MobiDB-lite"/>
    </source>
</evidence>
<comment type="caution">
    <text evidence="2">The sequence shown here is derived from an EMBL/GenBank/DDBJ whole genome shotgun (WGS) entry which is preliminary data.</text>
</comment>
<evidence type="ECO:0000313" key="2">
    <source>
        <dbReference type="EMBL" id="KAK2945295.1"/>
    </source>
</evidence>
<accession>A0ABQ9X4Q1</accession>
<reference evidence="2 6" key="1">
    <citation type="journal article" date="2022" name="bioRxiv">
        <title>Genomics of Preaxostyla Flagellates Illuminates Evolutionary Transitions and the Path Towards Mitochondrial Loss.</title>
        <authorList>
            <person name="Novak L.V.F."/>
            <person name="Treitli S.C."/>
            <person name="Pyrih J."/>
            <person name="Halakuc P."/>
            <person name="Pipaliya S.V."/>
            <person name="Vacek V."/>
            <person name="Brzon O."/>
            <person name="Soukal P."/>
            <person name="Eme L."/>
            <person name="Dacks J.B."/>
            <person name="Karnkowska A."/>
            <person name="Elias M."/>
            <person name="Hampl V."/>
        </authorList>
    </citation>
    <scope>NUCLEOTIDE SEQUENCE [LARGE SCALE GENOMIC DNA]</scope>
    <source>
        <strain evidence="2">NAU3</strain>
        <tissue evidence="2">Gut</tissue>
    </source>
</reference>
<dbReference type="EMBL" id="JARBJD010000188">
    <property type="protein sequence ID" value="KAK2947909.1"/>
    <property type="molecule type" value="Genomic_DNA"/>
</dbReference>
<protein>
    <submittedName>
        <fullName evidence="2">Uncharacterized protein</fullName>
    </submittedName>
</protein>
<proteinExistence type="predicted"/>
<dbReference type="EMBL" id="JARBJD010000206">
    <property type="protein sequence ID" value="KAK2947244.1"/>
    <property type="molecule type" value="Genomic_DNA"/>
</dbReference>
<feature type="region of interest" description="Disordered" evidence="1">
    <location>
        <begin position="111"/>
        <end position="146"/>
    </location>
</feature>
<keyword evidence="6" id="KW-1185">Reference proteome</keyword>
<dbReference type="Proteomes" id="UP001281761">
    <property type="component" value="Unassembled WGS sequence"/>
</dbReference>
<sequence length="250" mass="28067">MNPVDVTVIAVDDEEVSVAVSETVIVYSSSAFLKNEREKKTEVVTDAHSKTTKPKRVVPSQAAAMGDMHTFHNERRELEIVNQVHQHRIENGGDETDGETKQPNMHLANKKSEMVSQAPPKGMPKRRGKKGKDHTININSDDEDNDLKRDFVAGQSFTRKKQPTMPLPSLNPASTMFSLASIAWLSLIDRIHIDRHTRSITTADTFVNHGAYHQRRHAERGGVGTSDQLRIDKHDEQETVMRSFLSTHDG</sequence>
<evidence type="ECO:0000313" key="4">
    <source>
        <dbReference type="EMBL" id="KAK2947909.1"/>
    </source>
</evidence>
<dbReference type="EMBL" id="JARBJD010000266">
    <property type="protein sequence ID" value="KAK2945295.1"/>
    <property type="molecule type" value="Genomic_DNA"/>
</dbReference>
<evidence type="ECO:0000313" key="5">
    <source>
        <dbReference type="EMBL" id="KAK2948043.1"/>
    </source>
</evidence>